<gene>
    <name evidence="9" type="ORF">GPM918_LOCUS31788</name>
    <name evidence="8" type="ORF">OVA965_LOCUS14563</name>
    <name evidence="11" type="ORF">SRO942_LOCUS32439</name>
    <name evidence="10" type="ORF">TMI583_LOCUS14567</name>
</gene>
<evidence type="ECO:0000256" key="2">
    <source>
        <dbReference type="ARBA" id="ARBA00022692"/>
    </source>
</evidence>
<dbReference type="AlphaFoldDB" id="A0A815IRV2"/>
<evidence type="ECO:0000256" key="4">
    <source>
        <dbReference type="ARBA" id="ARBA00022989"/>
    </source>
</evidence>
<dbReference type="SMART" id="SM00192">
    <property type="entry name" value="LDLa"/>
    <property type="match status" value="3"/>
</dbReference>
<evidence type="ECO:0000313" key="12">
    <source>
        <dbReference type="Proteomes" id="UP000663829"/>
    </source>
</evidence>
<evidence type="ECO:0000313" key="11">
    <source>
        <dbReference type="EMBL" id="CAF4254629.1"/>
    </source>
</evidence>
<keyword evidence="6 7" id="KW-1015">Disulfide bond</keyword>
<evidence type="ECO:0000313" key="8">
    <source>
        <dbReference type="EMBL" id="CAF1001087.1"/>
    </source>
</evidence>
<keyword evidence="3" id="KW-0677">Repeat</keyword>
<organism evidence="9 12">
    <name type="scientific">Didymodactylos carnosus</name>
    <dbReference type="NCBI Taxonomy" id="1234261"/>
    <lineage>
        <taxon>Eukaryota</taxon>
        <taxon>Metazoa</taxon>
        <taxon>Spiralia</taxon>
        <taxon>Gnathifera</taxon>
        <taxon>Rotifera</taxon>
        <taxon>Eurotatoria</taxon>
        <taxon>Bdelloidea</taxon>
        <taxon>Philodinida</taxon>
        <taxon>Philodinidae</taxon>
        <taxon>Didymodactylos</taxon>
    </lineage>
</organism>
<comment type="subcellular location">
    <subcellularLocation>
        <location evidence="1">Membrane</location>
        <topology evidence="1">Single-pass membrane protein</topology>
    </subcellularLocation>
</comment>
<evidence type="ECO:0000256" key="3">
    <source>
        <dbReference type="ARBA" id="ARBA00022737"/>
    </source>
</evidence>
<evidence type="ECO:0000313" key="9">
    <source>
        <dbReference type="EMBL" id="CAF1369611.1"/>
    </source>
</evidence>
<dbReference type="PANTHER" id="PTHR24270">
    <property type="entry name" value="LOW-DENSITY LIPOPROTEIN RECEPTOR-RELATED"/>
    <property type="match status" value="1"/>
</dbReference>
<dbReference type="Proteomes" id="UP000682733">
    <property type="component" value="Unassembled WGS sequence"/>
</dbReference>
<evidence type="ECO:0000256" key="7">
    <source>
        <dbReference type="PROSITE-ProRule" id="PRU00124"/>
    </source>
</evidence>
<dbReference type="GO" id="GO:0016192">
    <property type="term" value="P:vesicle-mediated transport"/>
    <property type="evidence" value="ECO:0007669"/>
    <property type="project" value="UniProtKB-ARBA"/>
</dbReference>
<dbReference type="InterPro" id="IPR002172">
    <property type="entry name" value="LDrepeatLR_classA_rpt"/>
</dbReference>
<keyword evidence="5" id="KW-0472">Membrane</keyword>
<dbReference type="Proteomes" id="UP000663829">
    <property type="component" value="Unassembled WGS sequence"/>
</dbReference>
<dbReference type="PROSITE" id="PS50068">
    <property type="entry name" value="LDLRA_2"/>
    <property type="match status" value="1"/>
</dbReference>
<dbReference type="EMBL" id="CAJNOK010006346">
    <property type="protein sequence ID" value="CAF1001087.1"/>
    <property type="molecule type" value="Genomic_DNA"/>
</dbReference>
<evidence type="ECO:0000256" key="6">
    <source>
        <dbReference type="ARBA" id="ARBA00023157"/>
    </source>
</evidence>
<keyword evidence="2" id="KW-0812">Transmembrane</keyword>
<dbReference type="PRINTS" id="PR00261">
    <property type="entry name" value="LDLRECEPTOR"/>
</dbReference>
<sequence>MAIIFSFPGKIDCFNGDDEQNCFQMEINECDPKTEYRCSNGQCIPERFFFDLSVDCLDGSDEYPSYDRACPRDPSYFCEDHMSSLGKFSCGGGYFKLLRNHTVRSENNKCIPRRFLMHEFKQCTDGSDESFGERCRISGSYNCEYIRGGEKINQISFPKICNGLLDMLTLEEYNETDETNCDDLILCIKRYTLCDSVWNCPKAVDELNCPGSMSHYYCSDDQEHVCFHPEDATLGC</sequence>
<accession>A0A815IRV2</accession>
<dbReference type="InterPro" id="IPR050685">
    <property type="entry name" value="LDLR"/>
</dbReference>
<comment type="caution">
    <text evidence="7">Lacks conserved residue(s) required for the propagation of feature annotation.</text>
</comment>
<feature type="disulfide bond" evidence="7">
    <location>
        <begin position="38"/>
        <end position="56"/>
    </location>
</feature>
<dbReference type="EMBL" id="CAJNOQ010015835">
    <property type="protein sequence ID" value="CAF1369611.1"/>
    <property type="molecule type" value="Genomic_DNA"/>
</dbReference>
<evidence type="ECO:0000256" key="1">
    <source>
        <dbReference type="ARBA" id="ARBA00004167"/>
    </source>
</evidence>
<reference evidence="9" key="1">
    <citation type="submission" date="2021-02" db="EMBL/GenBank/DDBJ databases">
        <authorList>
            <person name="Nowell W R."/>
        </authorList>
    </citation>
    <scope>NUCLEOTIDE SEQUENCE</scope>
</reference>
<dbReference type="EMBL" id="CAJOBA010006354">
    <property type="protein sequence ID" value="CAF3770474.1"/>
    <property type="molecule type" value="Genomic_DNA"/>
</dbReference>
<keyword evidence="4" id="KW-1133">Transmembrane helix</keyword>
<dbReference type="Pfam" id="PF00057">
    <property type="entry name" value="Ldl_recept_a"/>
    <property type="match status" value="1"/>
</dbReference>
<dbReference type="PANTHER" id="PTHR24270:SF61">
    <property type="entry name" value="EGF-LIKE DOMAIN-CONTAINING PROTEIN"/>
    <property type="match status" value="1"/>
</dbReference>
<dbReference type="InterPro" id="IPR036055">
    <property type="entry name" value="LDL_receptor-like_sf"/>
</dbReference>
<dbReference type="Proteomes" id="UP000677228">
    <property type="component" value="Unassembled WGS sequence"/>
</dbReference>
<name>A0A815IRV2_9BILA</name>
<evidence type="ECO:0000256" key="5">
    <source>
        <dbReference type="ARBA" id="ARBA00023136"/>
    </source>
</evidence>
<dbReference type="Gene3D" id="4.10.400.10">
    <property type="entry name" value="Low-density Lipoprotein Receptor"/>
    <property type="match status" value="2"/>
</dbReference>
<dbReference type="Proteomes" id="UP000681722">
    <property type="component" value="Unassembled WGS sequence"/>
</dbReference>
<proteinExistence type="predicted"/>
<keyword evidence="12" id="KW-1185">Reference proteome</keyword>
<evidence type="ECO:0000313" key="10">
    <source>
        <dbReference type="EMBL" id="CAF3770474.1"/>
    </source>
</evidence>
<protein>
    <submittedName>
        <fullName evidence="9">Uncharacterized protein</fullName>
    </submittedName>
</protein>
<comment type="caution">
    <text evidence="9">The sequence shown here is derived from an EMBL/GenBank/DDBJ whole genome shotgun (WGS) entry which is preliminary data.</text>
</comment>
<dbReference type="CDD" id="cd00112">
    <property type="entry name" value="LDLa"/>
    <property type="match status" value="1"/>
</dbReference>
<dbReference type="OrthoDB" id="9988974at2759"/>
<dbReference type="SUPFAM" id="SSF57424">
    <property type="entry name" value="LDL receptor-like module"/>
    <property type="match status" value="2"/>
</dbReference>
<dbReference type="GO" id="GO:0005886">
    <property type="term" value="C:plasma membrane"/>
    <property type="evidence" value="ECO:0007669"/>
    <property type="project" value="TreeGrafter"/>
</dbReference>
<dbReference type="EMBL" id="CAJOBC010074702">
    <property type="protein sequence ID" value="CAF4254629.1"/>
    <property type="molecule type" value="Genomic_DNA"/>
</dbReference>